<dbReference type="InterPro" id="IPR036770">
    <property type="entry name" value="Ankyrin_rpt-contain_sf"/>
</dbReference>
<dbReference type="PANTHER" id="PTHR24198:SF165">
    <property type="entry name" value="ANKYRIN REPEAT-CONTAINING PROTEIN-RELATED"/>
    <property type="match status" value="1"/>
</dbReference>
<evidence type="ECO:0000256" key="1">
    <source>
        <dbReference type="ARBA" id="ARBA00022737"/>
    </source>
</evidence>
<protein>
    <submittedName>
        <fullName evidence="4">Ankyrin domain-containing protein</fullName>
    </submittedName>
</protein>
<feature type="repeat" description="ANK" evidence="3">
    <location>
        <begin position="846"/>
        <end position="878"/>
    </location>
</feature>
<dbReference type="KEGG" id="amol:AMOL_1261"/>
<reference evidence="4 7" key="2">
    <citation type="submission" date="2018-08" db="EMBL/GenBank/DDBJ databases">
        <title>Complete genome of the Arcobacter molluscorum type strain LMG 25693.</title>
        <authorList>
            <person name="Miller W.G."/>
            <person name="Yee E."/>
            <person name="Bono J.L."/>
        </authorList>
    </citation>
    <scope>NUCLEOTIDE SEQUENCE [LARGE SCALE GENOMIC DNA]</scope>
    <source>
        <strain evidence="4 7">CECT 7696</strain>
    </source>
</reference>
<dbReference type="EMBL" id="NXFY01000001">
    <property type="protein sequence ID" value="PHO19469.1"/>
    <property type="molecule type" value="Genomic_DNA"/>
</dbReference>
<dbReference type="PROSITE" id="PS50297">
    <property type="entry name" value="ANK_REP_REGION"/>
    <property type="match status" value="3"/>
</dbReference>
<feature type="repeat" description="ANK" evidence="3">
    <location>
        <begin position="981"/>
        <end position="1020"/>
    </location>
</feature>
<evidence type="ECO:0000313" key="6">
    <source>
        <dbReference type="Proteomes" id="UP000221222"/>
    </source>
</evidence>
<name>A0A2G1DLW0_9BACT</name>
<dbReference type="InterPro" id="IPR002110">
    <property type="entry name" value="Ankyrin_rpt"/>
</dbReference>
<feature type="repeat" description="ANK" evidence="3">
    <location>
        <begin position="879"/>
        <end position="911"/>
    </location>
</feature>
<dbReference type="EMBL" id="CP032098">
    <property type="protein sequence ID" value="AXX92242.1"/>
    <property type="molecule type" value="Genomic_DNA"/>
</dbReference>
<dbReference type="RefSeq" id="WP_099341285.1">
    <property type="nucleotide sequence ID" value="NZ_CP032098.1"/>
</dbReference>
<sequence length="1073" mass="122362">MSFFKKFLSGNSEPTSDELIDAIKSDNVNKVIKILPLEDINKEDNNFETPINFALKFSSLKVLKYLLENNATLEETIDGQSIITYLISKKASLEMIKYMHEYGASTESKYGSLPLEMAFQVGSPFEVFEYIFKNFGTSRTEDNKYLIHDIVDSEIIDSDTKGKLLTLLVEEYDFDINEEPGKHLHISSKLLNNRNHDLLKVVIKLGAKVNSIAEFLEERIGAKEIKKLLPYILKSPQNKMEYITCLLDFKSYKEYIQSLDTAKDKGLVLDITLNKSFHDKEKIELLKLILEKQADINELSNEEHPRNALWNFTAEFAIGKNTLLLDFLIDSGCTIETEKHSALFIPISDNDLFLVEHLLKKGANVNFVNYFDNTALNYVIWPKAKFSNDKERIEMLKLLLDYGVDINIPLSHYKDSPTNNTSFFEAAINVCGSEFIDYIIDRFPDFKATDACIRFAIENDLNLETSKKIISKNPYVLFENEVYCKLREKSFDEGILYLALLKNKEDLANFIMDNFPDVKSYCDTYPLVLTALYKEFSFDTIKKLIAFDKDINRLYYCESEGGETYSLVSYLLDAYGKDLTEDEKINFLNVMIENGVDLSILTNSLNPSNQSLNNKGIFVLHAVYSNTFENRVIDLLLENGIDPYEPVANLNESQMHTIINRYRNVSDEKCLQYLEYLEQKGYKIDLEHRNTMGTDILLGACMMNRPKTLKWIIDKGANIHVIGGFDNSPALHKSISNYSHFIDPLLRAQTVKVLIDAGCDIEQIDSEQFTPLMSAANYGCFEVARVLVDAGANINFYNEAKENIAHRAIMTDVEAYDDKENSNLVYSKILALLKDAGLDLNKSSDEVVPPLHLSILYGKKEIYNVLLQLELDLNAKDMQGRTPLMLAICYADMYYVNSLMSKGVKIDIIDSYNESIHYYAIRRENEDESVKMLKYFLSQDIEIGKGYNNRDLLHISAYYVNLQALYIIKDMFDDFNQKDLTGFTPLHWACYSNLDIDQSKRIEVVKFLIENGANINERHPDGGNALSFAVLAGLKDLADQLIDLGSDVQVALNSVKNVEGIAPEAIAYLESSL</sequence>
<dbReference type="PANTHER" id="PTHR24198">
    <property type="entry name" value="ANKYRIN REPEAT AND PROTEIN KINASE DOMAIN-CONTAINING PROTEIN"/>
    <property type="match status" value="1"/>
</dbReference>
<evidence type="ECO:0000313" key="4">
    <source>
        <dbReference type="EMBL" id="AXX92242.1"/>
    </source>
</evidence>
<gene>
    <name evidence="4" type="ORF">AMOL_1261</name>
    <name evidence="5" type="ORF">CPU12_01430</name>
</gene>
<accession>A0A2G1DLW0</accession>
<dbReference type="Pfam" id="PF12796">
    <property type="entry name" value="Ank_2"/>
    <property type="match status" value="3"/>
</dbReference>
<dbReference type="SMART" id="SM00248">
    <property type="entry name" value="ANK"/>
    <property type="match status" value="18"/>
</dbReference>
<dbReference type="Proteomes" id="UP000221222">
    <property type="component" value="Unassembled WGS sequence"/>
</dbReference>
<evidence type="ECO:0000256" key="3">
    <source>
        <dbReference type="PROSITE-ProRule" id="PRU00023"/>
    </source>
</evidence>
<dbReference type="Proteomes" id="UP000262712">
    <property type="component" value="Chromosome"/>
</dbReference>
<keyword evidence="1" id="KW-0677">Repeat</keyword>
<keyword evidence="6" id="KW-1185">Reference proteome</keyword>
<evidence type="ECO:0000313" key="5">
    <source>
        <dbReference type="EMBL" id="PHO19469.1"/>
    </source>
</evidence>
<feature type="repeat" description="ANK" evidence="3">
    <location>
        <begin position="767"/>
        <end position="799"/>
    </location>
</feature>
<organism evidence="5 6">
    <name type="scientific">Malaciobacter molluscorum LMG 25693</name>
    <dbReference type="NCBI Taxonomy" id="870501"/>
    <lineage>
        <taxon>Bacteria</taxon>
        <taxon>Pseudomonadati</taxon>
        <taxon>Campylobacterota</taxon>
        <taxon>Epsilonproteobacteria</taxon>
        <taxon>Campylobacterales</taxon>
        <taxon>Arcobacteraceae</taxon>
        <taxon>Malaciobacter</taxon>
    </lineage>
</organism>
<evidence type="ECO:0000313" key="7">
    <source>
        <dbReference type="Proteomes" id="UP000262712"/>
    </source>
</evidence>
<dbReference type="AlphaFoldDB" id="A0A2G1DLW0"/>
<evidence type="ECO:0000256" key="2">
    <source>
        <dbReference type="ARBA" id="ARBA00023043"/>
    </source>
</evidence>
<dbReference type="PROSITE" id="PS50088">
    <property type="entry name" value="ANK_REPEAT"/>
    <property type="match status" value="4"/>
</dbReference>
<keyword evidence="2 3" id="KW-0040">ANK repeat</keyword>
<dbReference type="Gene3D" id="1.25.40.20">
    <property type="entry name" value="Ankyrin repeat-containing domain"/>
    <property type="match status" value="6"/>
</dbReference>
<proteinExistence type="predicted"/>
<dbReference type="SUPFAM" id="SSF48403">
    <property type="entry name" value="Ankyrin repeat"/>
    <property type="match status" value="2"/>
</dbReference>
<reference evidence="5 6" key="1">
    <citation type="submission" date="2017-09" db="EMBL/GenBank/DDBJ databases">
        <title>Arcobacter canalis sp. nov., a new species isolated from a water canal contaminated with urban sewage.</title>
        <authorList>
            <person name="Perez-Cataluna A."/>
            <person name="Salas-Masso N."/>
            <person name="Figueras M.J."/>
        </authorList>
    </citation>
    <scope>NUCLEOTIDE SEQUENCE [LARGE SCALE GENOMIC DNA]</scope>
    <source>
        <strain evidence="5 6">F98-3</strain>
    </source>
</reference>